<organism evidence="5 6">
    <name type="scientific">Pseudomonas benzenivorans</name>
    <dbReference type="NCBI Taxonomy" id="556533"/>
    <lineage>
        <taxon>Bacteria</taxon>
        <taxon>Pseudomonadati</taxon>
        <taxon>Pseudomonadota</taxon>
        <taxon>Gammaproteobacteria</taxon>
        <taxon>Pseudomonadales</taxon>
        <taxon>Pseudomonadaceae</taxon>
        <taxon>Pseudomonas</taxon>
    </lineage>
</organism>
<dbReference type="Pfam" id="PF00497">
    <property type="entry name" value="SBP_bac_3"/>
    <property type="match status" value="1"/>
</dbReference>
<evidence type="ECO:0000313" key="5">
    <source>
        <dbReference type="EMBL" id="WPC06055.1"/>
    </source>
</evidence>
<evidence type="ECO:0000256" key="3">
    <source>
        <dbReference type="SAM" id="SignalP"/>
    </source>
</evidence>
<comment type="similarity">
    <text evidence="1">Belongs to the bacterial solute-binding protein 3 family.</text>
</comment>
<keyword evidence="2 3" id="KW-0732">Signal</keyword>
<keyword evidence="6" id="KW-1185">Reference proteome</keyword>
<dbReference type="Proteomes" id="UP001305928">
    <property type="component" value="Chromosome"/>
</dbReference>
<dbReference type="Gene3D" id="3.40.190.10">
    <property type="entry name" value="Periplasmic binding protein-like II"/>
    <property type="match status" value="2"/>
</dbReference>
<dbReference type="SUPFAM" id="SSF53850">
    <property type="entry name" value="Periplasmic binding protein-like II"/>
    <property type="match status" value="1"/>
</dbReference>
<feature type="domain" description="Solute-binding protein family 3/N-terminal" evidence="4">
    <location>
        <begin position="36"/>
        <end position="274"/>
    </location>
</feature>
<dbReference type="EMBL" id="CP137892">
    <property type="protein sequence ID" value="WPC06055.1"/>
    <property type="molecule type" value="Genomic_DNA"/>
</dbReference>
<evidence type="ECO:0000259" key="4">
    <source>
        <dbReference type="Pfam" id="PF00497"/>
    </source>
</evidence>
<sequence length="276" mass="31535">MKPMIERLKRYMTGLLVLVLLTLAPALAAQADTRVTLLIDEAYPPFTYRTAEGQAAGIYVDVLRAAEPLLRGYRLELQPTPWLRAMVEIEAGRALAVVPPYYRPQQRPWIKPYSVPILQEQVVVFCHREVFADGPPPGWPQDYQGLRFGNNPGYLSANQPFWRAVRRGLIRIEDAPGNRANLQKLLHRRIDCYFNERLSILAELAQMRRDGLYDTANAEAIVEGPIISVENSYVGFSDRTGPRFPFKEDFARQLDEALQHLHSSGEIERIVQRHTQ</sequence>
<dbReference type="InterPro" id="IPR001638">
    <property type="entry name" value="Solute-binding_3/MltF_N"/>
</dbReference>
<feature type="signal peptide" evidence="3">
    <location>
        <begin position="1"/>
        <end position="28"/>
    </location>
</feature>
<evidence type="ECO:0000256" key="1">
    <source>
        <dbReference type="ARBA" id="ARBA00010333"/>
    </source>
</evidence>
<feature type="chain" id="PRO_5045859746" evidence="3">
    <location>
        <begin position="29"/>
        <end position="276"/>
    </location>
</feature>
<dbReference type="PANTHER" id="PTHR35936">
    <property type="entry name" value="MEMBRANE-BOUND LYTIC MUREIN TRANSGLYCOSYLASE F"/>
    <property type="match status" value="1"/>
</dbReference>
<gene>
    <name evidence="5" type="ORF">SBP02_04695</name>
</gene>
<protein>
    <submittedName>
        <fullName evidence="5">Transporter substrate-binding domain-containing protein</fullName>
    </submittedName>
</protein>
<accession>A0ABZ0PYV7</accession>
<proteinExistence type="inferred from homology"/>
<reference evidence="5 6" key="1">
    <citation type="submission" date="2023-11" db="EMBL/GenBank/DDBJ databases">
        <title>Complete genome of Pseudomonas benzenivorans BA3361.</title>
        <authorList>
            <person name="Shin S.Y."/>
            <person name="Song J."/>
            <person name="Kang H."/>
        </authorList>
    </citation>
    <scope>NUCLEOTIDE SEQUENCE [LARGE SCALE GENOMIC DNA]</scope>
    <source>
        <strain evidence="5 6">HNIBRBA3361</strain>
    </source>
</reference>
<dbReference type="RefSeq" id="WP_318645235.1">
    <property type="nucleotide sequence ID" value="NZ_CP137892.1"/>
</dbReference>
<name>A0ABZ0PYV7_9PSED</name>
<evidence type="ECO:0000313" key="6">
    <source>
        <dbReference type="Proteomes" id="UP001305928"/>
    </source>
</evidence>
<evidence type="ECO:0000256" key="2">
    <source>
        <dbReference type="ARBA" id="ARBA00022729"/>
    </source>
</evidence>
<dbReference type="PANTHER" id="PTHR35936:SF25">
    <property type="entry name" value="ABC TRANSPORTER SUBSTRATE-BINDING PROTEIN"/>
    <property type="match status" value="1"/>
</dbReference>